<feature type="region of interest" description="Disordered" evidence="1">
    <location>
        <begin position="350"/>
        <end position="376"/>
    </location>
</feature>
<gene>
    <name evidence="2" type="ORF">M9458_035007</name>
</gene>
<feature type="non-terminal residue" evidence="2">
    <location>
        <position position="670"/>
    </location>
</feature>
<name>A0ABD0P9Z0_CIRMR</name>
<feature type="compositionally biased region" description="Polar residues" evidence="1">
    <location>
        <begin position="270"/>
        <end position="312"/>
    </location>
</feature>
<sequence>LSQGGNKGLETIRKVFSHSVGSGIKTALAKVFRKPPSVKSVNKATSQYKNKTVKDFEQKQENAEVLTSTKQWVAAQKETAGWAEHVGWEEPNASSDCDSIFSLDSLSSAYARALAEQLQQEECDSSDAESEDSQMSQDSLVMESSGKHVTAKSVLRFNKVPSHLTTPTTPTSCSSQAIGNKEQMRISKDVPAEVFWSLNGSQKLKTENAQGMARESTHISESRPCSGASNRETENPFALTDAWSSTDAADSPRIIRASGHLIKQDPHTLIESSRCQSSTSLDLSDNTNVSESQSSPHSDSTQDGNTTLEEQNDTSFENTLLLESDLSFIPGQEMDFTALATNEQPCTTHRVCNSTNTNSDGVADPNNPTTQREPLNPTVTKALLVNSCSKDDQILTSTSCFPVNSSRAGFHVRKEASSYPVYPDSTDTNLDGVADPSKTTTQHEPLNPTATKALLISSCSKDGQISTNTSCFPVNSSREDLHVRKDPLSYPMYHDSTDSSLSGVADPSKPTTQHEPLNPTVTKALLINSCSEDGQISTSTNCFLVNSSREDLHGREEPSSYPMYHKDCSLKSNLNVTVCYQVSTCDSAKDPEVKNSKAVQILDESHNNASTDNGKTTGHCDEEKKYFYTKQCIEMACATDTKNYALTIEESKKRDEVVDKFVRDGEHFGV</sequence>
<evidence type="ECO:0000313" key="3">
    <source>
        <dbReference type="Proteomes" id="UP001529510"/>
    </source>
</evidence>
<dbReference type="AlphaFoldDB" id="A0ABD0P9Z0"/>
<feature type="region of interest" description="Disordered" evidence="1">
    <location>
        <begin position="117"/>
        <end position="145"/>
    </location>
</feature>
<evidence type="ECO:0000256" key="1">
    <source>
        <dbReference type="SAM" id="MobiDB-lite"/>
    </source>
</evidence>
<evidence type="ECO:0000313" key="2">
    <source>
        <dbReference type="EMBL" id="KAL0170411.1"/>
    </source>
</evidence>
<dbReference type="Proteomes" id="UP001529510">
    <property type="component" value="Unassembled WGS sequence"/>
</dbReference>
<accession>A0ABD0P9Z0</accession>
<feature type="non-terminal residue" evidence="2">
    <location>
        <position position="1"/>
    </location>
</feature>
<organism evidence="2 3">
    <name type="scientific">Cirrhinus mrigala</name>
    <name type="common">Mrigala</name>
    <dbReference type="NCBI Taxonomy" id="683832"/>
    <lineage>
        <taxon>Eukaryota</taxon>
        <taxon>Metazoa</taxon>
        <taxon>Chordata</taxon>
        <taxon>Craniata</taxon>
        <taxon>Vertebrata</taxon>
        <taxon>Euteleostomi</taxon>
        <taxon>Actinopterygii</taxon>
        <taxon>Neopterygii</taxon>
        <taxon>Teleostei</taxon>
        <taxon>Ostariophysi</taxon>
        <taxon>Cypriniformes</taxon>
        <taxon>Cyprinidae</taxon>
        <taxon>Labeoninae</taxon>
        <taxon>Labeonini</taxon>
        <taxon>Cirrhinus</taxon>
    </lineage>
</organism>
<feature type="region of interest" description="Disordered" evidence="1">
    <location>
        <begin position="206"/>
        <end position="233"/>
    </location>
</feature>
<feature type="compositionally biased region" description="Acidic residues" evidence="1">
    <location>
        <begin position="119"/>
        <end position="132"/>
    </location>
</feature>
<proteinExistence type="predicted"/>
<dbReference type="EMBL" id="JAMKFB020000017">
    <property type="protein sequence ID" value="KAL0170411.1"/>
    <property type="molecule type" value="Genomic_DNA"/>
</dbReference>
<feature type="region of interest" description="Disordered" evidence="1">
    <location>
        <begin position="268"/>
        <end position="312"/>
    </location>
</feature>
<protein>
    <submittedName>
        <fullName evidence="2">Uncharacterized protein</fullName>
    </submittedName>
</protein>
<comment type="caution">
    <text evidence="2">The sequence shown here is derived from an EMBL/GenBank/DDBJ whole genome shotgun (WGS) entry which is preliminary data.</text>
</comment>
<reference evidence="2 3" key="1">
    <citation type="submission" date="2024-05" db="EMBL/GenBank/DDBJ databases">
        <title>Genome sequencing and assembly of Indian major carp, Cirrhinus mrigala (Hamilton, 1822).</title>
        <authorList>
            <person name="Mohindra V."/>
            <person name="Chowdhury L.M."/>
            <person name="Lal K."/>
            <person name="Jena J.K."/>
        </authorList>
    </citation>
    <scope>NUCLEOTIDE SEQUENCE [LARGE SCALE GENOMIC DNA]</scope>
    <source>
        <strain evidence="2">CM1030</strain>
        <tissue evidence="2">Blood</tissue>
    </source>
</reference>
<feature type="region of interest" description="Disordered" evidence="1">
    <location>
        <begin position="495"/>
        <end position="516"/>
    </location>
</feature>
<keyword evidence="3" id="KW-1185">Reference proteome</keyword>